<feature type="domain" description="Acyl-ACP thioesterase-like C-terminal" evidence="13">
    <location>
        <begin position="353"/>
        <end position="451"/>
    </location>
</feature>
<dbReference type="AlphaFoldDB" id="A0A6J1BHK1"/>
<evidence type="ECO:0000259" key="12">
    <source>
        <dbReference type="Pfam" id="PF01643"/>
    </source>
</evidence>
<comment type="function">
    <text evidence="11">Plays an essential role in chain termination during de novo fatty acid synthesis.</text>
</comment>
<dbReference type="OrthoDB" id="979177at2759"/>
<keyword evidence="7 11" id="KW-0276">Fatty acid metabolism</keyword>
<dbReference type="CDD" id="cd00586">
    <property type="entry name" value="4HBT"/>
    <property type="match status" value="1"/>
</dbReference>
<evidence type="ECO:0000313" key="15">
    <source>
        <dbReference type="RefSeq" id="XP_021298770.1"/>
    </source>
</evidence>
<keyword evidence="10 11" id="KW-0275">Fatty acid biosynthesis</keyword>
<dbReference type="InterPro" id="IPR049427">
    <property type="entry name" value="Acyl-ACP_TE_C"/>
</dbReference>
<dbReference type="PANTHER" id="PTHR31727:SF9">
    <property type="entry name" value="ACYL-[ACYL-CARRIER-PROTEIN] HYDROLASE"/>
    <property type="match status" value="1"/>
</dbReference>
<evidence type="ECO:0000256" key="10">
    <source>
        <dbReference type="ARBA" id="ARBA00023160"/>
    </source>
</evidence>
<dbReference type="GO" id="GO:0016297">
    <property type="term" value="F:fatty acyl-[ACP] hydrolase activity"/>
    <property type="evidence" value="ECO:0007669"/>
    <property type="project" value="InterPro"/>
</dbReference>
<protein>
    <recommendedName>
        <fullName evidence="11">Acyl-[acyl-carrier-protein] hydrolase</fullName>
        <ecNumber evidence="11">3.1.2.-</ecNumber>
    </recommendedName>
</protein>
<keyword evidence="4 11" id="KW-0150">Chloroplast</keyword>
<dbReference type="EC" id="3.1.2.-" evidence="11"/>
<dbReference type="RefSeq" id="XP_021298770.1">
    <property type="nucleotide sequence ID" value="XM_021443095.1"/>
</dbReference>
<dbReference type="InterPro" id="IPR029069">
    <property type="entry name" value="HotDog_dom_sf"/>
</dbReference>
<dbReference type="Pfam" id="PF01643">
    <property type="entry name" value="Acyl-ACP_TE"/>
    <property type="match status" value="1"/>
</dbReference>
<dbReference type="Pfam" id="PF20791">
    <property type="entry name" value="Acyl-ACP_TE_C"/>
    <property type="match status" value="1"/>
</dbReference>
<reference evidence="15" key="1">
    <citation type="submission" date="2025-08" db="UniProtKB">
        <authorList>
            <consortium name="RefSeq"/>
        </authorList>
    </citation>
    <scope>IDENTIFICATION</scope>
    <source>
        <tissue evidence="15">Leaf</tissue>
    </source>
</reference>
<dbReference type="Gene3D" id="3.10.129.10">
    <property type="entry name" value="Hotdog Thioesterase"/>
    <property type="match status" value="1"/>
</dbReference>
<sequence length="456" mass="51558">MTKASSASPRSISLHSVRCWIDARCLLPLIRAFIGDSYLIRLTVNSLLFLIWTDFGKVGGESSILGLITSAASSIRQVHCFHLTIMAASSNIMASKFFMATSPSSWSSTNKSKICLQQIDRSSNTNGKMVKFTWDSGSKVKLQAQSLLTNESRVTSMIESLKDEAMMTSPPATMEHLITEGRLINGGLVFQQNFSIRSFEIDSEYRVSARAIMNYLQESSLNYRKKMGMSSNSLVGVTPEMMKRDLLWIFRGMRIEVDRYPSWADVVEIYHRFSTSGRTGLRFEWIVNDSKTGETLARASCLAVMMNKKTRKTCKFPEEVKQEIKPYLTTEAEPLFKADKILSAEVGKMDNIRTGLTSCWHDLDFNYHVNNAKYLDWILEGTPPSLIHSHELSRISLQFRKECLKDDVIQSLSKVVTKETGLSTNNQEIELEHVLRLESGLELAGARTAWRPKSIR</sequence>
<keyword evidence="8" id="KW-0809">Transit peptide</keyword>
<proteinExistence type="inferred from homology"/>
<dbReference type="Proteomes" id="UP000504621">
    <property type="component" value="Unplaced"/>
</dbReference>
<evidence type="ECO:0000256" key="7">
    <source>
        <dbReference type="ARBA" id="ARBA00022832"/>
    </source>
</evidence>
<dbReference type="GO" id="GO:0000036">
    <property type="term" value="F:acyl carrier activity"/>
    <property type="evidence" value="ECO:0007669"/>
    <property type="project" value="TreeGrafter"/>
</dbReference>
<evidence type="ECO:0000256" key="9">
    <source>
        <dbReference type="ARBA" id="ARBA00023098"/>
    </source>
</evidence>
<comment type="subcellular location">
    <subcellularLocation>
        <location evidence="1 11">Plastid</location>
        <location evidence="1 11">Chloroplast</location>
    </subcellularLocation>
</comment>
<dbReference type="SUPFAM" id="SSF54637">
    <property type="entry name" value="Thioesterase/thiol ester dehydrase-isomerase"/>
    <property type="match status" value="2"/>
</dbReference>
<dbReference type="GeneID" id="110427539"/>
<dbReference type="InterPro" id="IPR002864">
    <property type="entry name" value="Acyl-ACP_thioesterase_NHD"/>
</dbReference>
<evidence type="ECO:0000256" key="5">
    <source>
        <dbReference type="ARBA" id="ARBA00022640"/>
    </source>
</evidence>
<keyword evidence="14" id="KW-1185">Reference proteome</keyword>
<evidence type="ECO:0000256" key="6">
    <source>
        <dbReference type="ARBA" id="ARBA00022801"/>
    </source>
</evidence>
<accession>A0A6J1BHK1</accession>
<evidence type="ECO:0000256" key="1">
    <source>
        <dbReference type="ARBA" id="ARBA00004229"/>
    </source>
</evidence>
<evidence type="ECO:0000256" key="11">
    <source>
        <dbReference type="RuleBase" id="RU363096"/>
    </source>
</evidence>
<evidence type="ECO:0000259" key="13">
    <source>
        <dbReference type="Pfam" id="PF20791"/>
    </source>
</evidence>
<evidence type="ECO:0000256" key="3">
    <source>
        <dbReference type="ARBA" id="ARBA00022516"/>
    </source>
</evidence>
<evidence type="ECO:0000256" key="4">
    <source>
        <dbReference type="ARBA" id="ARBA00022528"/>
    </source>
</evidence>
<evidence type="ECO:0000256" key="2">
    <source>
        <dbReference type="ARBA" id="ARBA00006500"/>
    </source>
</evidence>
<dbReference type="PANTHER" id="PTHR31727">
    <property type="entry name" value="OLEOYL-ACYL CARRIER PROTEIN THIOESTERASE 1, CHLOROPLASTIC"/>
    <property type="match status" value="1"/>
</dbReference>
<dbReference type="GO" id="GO:0009507">
    <property type="term" value="C:chloroplast"/>
    <property type="evidence" value="ECO:0007669"/>
    <property type="project" value="UniProtKB-SubCell"/>
</dbReference>
<gene>
    <name evidence="15" type="primary">LOC110427539</name>
</gene>
<feature type="domain" description="Acyl-ACP thioesterase N-terminal hotdog" evidence="12">
    <location>
        <begin position="187"/>
        <end position="323"/>
    </location>
</feature>
<name>A0A6J1BHK1_9ROSI</name>
<keyword evidence="5 11" id="KW-0934">Plastid</keyword>
<organism evidence="14 15">
    <name type="scientific">Herrania umbratica</name>
    <dbReference type="NCBI Taxonomy" id="108875"/>
    <lineage>
        <taxon>Eukaryota</taxon>
        <taxon>Viridiplantae</taxon>
        <taxon>Streptophyta</taxon>
        <taxon>Embryophyta</taxon>
        <taxon>Tracheophyta</taxon>
        <taxon>Spermatophyta</taxon>
        <taxon>Magnoliopsida</taxon>
        <taxon>eudicotyledons</taxon>
        <taxon>Gunneridae</taxon>
        <taxon>Pentapetalae</taxon>
        <taxon>rosids</taxon>
        <taxon>malvids</taxon>
        <taxon>Malvales</taxon>
        <taxon>Malvaceae</taxon>
        <taxon>Byttnerioideae</taxon>
        <taxon>Herrania</taxon>
    </lineage>
</organism>
<evidence type="ECO:0000313" key="14">
    <source>
        <dbReference type="Proteomes" id="UP000504621"/>
    </source>
</evidence>
<keyword evidence="9 11" id="KW-0443">Lipid metabolism</keyword>
<keyword evidence="6 11" id="KW-0378">Hydrolase</keyword>
<dbReference type="InterPro" id="IPR045023">
    <property type="entry name" value="FATA/B"/>
</dbReference>
<keyword evidence="3 11" id="KW-0444">Lipid biosynthesis</keyword>
<comment type="similarity">
    <text evidence="2 11">Belongs to the acyl-ACP thioesterase family.</text>
</comment>
<evidence type="ECO:0000256" key="8">
    <source>
        <dbReference type="ARBA" id="ARBA00022946"/>
    </source>
</evidence>